<dbReference type="Gene3D" id="3.40.430.10">
    <property type="entry name" value="Dihydrofolate Reductase, subunit A"/>
    <property type="match status" value="1"/>
</dbReference>
<name>A0ABD3MRE3_9STRA</name>
<dbReference type="PANTHER" id="PTHR11548">
    <property type="entry name" value="THYMIDYLATE SYNTHASE 1"/>
    <property type="match status" value="1"/>
</dbReference>
<comment type="similarity">
    <text evidence="2 15">In the C-terminal section; belongs to the thymidylate synthase family.</text>
</comment>
<dbReference type="AlphaFoldDB" id="A0ABD3MRE3"/>
<evidence type="ECO:0000256" key="12">
    <source>
        <dbReference type="ARBA" id="ARBA00025154"/>
    </source>
</evidence>
<evidence type="ECO:0000256" key="17">
    <source>
        <dbReference type="PROSITE-ProRule" id="PRU10016"/>
    </source>
</evidence>
<dbReference type="GO" id="GO:0004146">
    <property type="term" value="F:dihydrofolate reductase activity"/>
    <property type="evidence" value="ECO:0007669"/>
    <property type="project" value="UniProtKB-EC"/>
</dbReference>
<keyword evidence="6 15" id="KW-0489">Methyltransferase</keyword>
<evidence type="ECO:0000313" key="20">
    <source>
        <dbReference type="Proteomes" id="UP001530400"/>
    </source>
</evidence>
<organism evidence="19 20">
    <name type="scientific">Cyclotella atomus</name>
    <dbReference type="NCBI Taxonomy" id="382360"/>
    <lineage>
        <taxon>Eukaryota</taxon>
        <taxon>Sar</taxon>
        <taxon>Stramenopiles</taxon>
        <taxon>Ochrophyta</taxon>
        <taxon>Bacillariophyta</taxon>
        <taxon>Coscinodiscophyceae</taxon>
        <taxon>Thalassiosirophycidae</taxon>
        <taxon>Stephanodiscales</taxon>
        <taxon>Stephanodiscaceae</taxon>
        <taxon>Cyclotella</taxon>
    </lineage>
</organism>
<dbReference type="PRINTS" id="PR00108">
    <property type="entry name" value="THYMDSNTHASE"/>
</dbReference>
<evidence type="ECO:0000256" key="10">
    <source>
        <dbReference type="ARBA" id="ARBA00023002"/>
    </source>
</evidence>
<dbReference type="CDD" id="cd00209">
    <property type="entry name" value="DHFR"/>
    <property type="match status" value="1"/>
</dbReference>
<comment type="catalytic activity">
    <reaction evidence="13">
        <text>dUMP + (6R)-5,10-methylene-5,6,7,8-tetrahydrofolate = 7,8-dihydrofolate + dTMP</text>
        <dbReference type="Rhea" id="RHEA:12104"/>
        <dbReference type="ChEBI" id="CHEBI:15636"/>
        <dbReference type="ChEBI" id="CHEBI:57451"/>
        <dbReference type="ChEBI" id="CHEBI:63528"/>
        <dbReference type="ChEBI" id="CHEBI:246422"/>
        <dbReference type="EC" id="2.1.1.45"/>
    </reaction>
</comment>
<proteinExistence type="inferred from homology"/>
<evidence type="ECO:0000256" key="4">
    <source>
        <dbReference type="ARBA" id="ARBA00019798"/>
    </source>
</evidence>
<evidence type="ECO:0000256" key="15">
    <source>
        <dbReference type="PIRNR" id="PIRNR000389"/>
    </source>
</evidence>
<keyword evidence="5 15" id="KW-0554">One-carbon metabolism</keyword>
<gene>
    <name evidence="19" type="ORF">ACHAWO_012427</name>
</gene>
<keyword evidence="7 15" id="KW-0808">Transferase</keyword>
<comment type="catalytic activity">
    <reaction evidence="14">
        <text>(6S)-5,6,7,8-tetrahydrofolate + NADP(+) = 7,8-dihydrofolate + NADPH + H(+)</text>
        <dbReference type="Rhea" id="RHEA:15009"/>
        <dbReference type="ChEBI" id="CHEBI:15378"/>
        <dbReference type="ChEBI" id="CHEBI:57451"/>
        <dbReference type="ChEBI" id="CHEBI:57453"/>
        <dbReference type="ChEBI" id="CHEBI:57783"/>
        <dbReference type="ChEBI" id="CHEBI:58349"/>
        <dbReference type="EC" id="1.5.1.3"/>
    </reaction>
</comment>
<dbReference type="PANTHER" id="PTHR11548:SF2">
    <property type="entry name" value="THYMIDYLATE SYNTHASE"/>
    <property type="match status" value="1"/>
</dbReference>
<evidence type="ECO:0000256" key="7">
    <source>
        <dbReference type="ARBA" id="ARBA00022679"/>
    </source>
</evidence>
<dbReference type="GO" id="GO:0004799">
    <property type="term" value="F:thymidylate synthase activity"/>
    <property type="evidence" value="ECO:0007669"/>
    <property type="project" value="UniProtKB-EC"/>
</dbReference>
<keyword evidence="20" id="KW-1185">Reference proteome</keyword>
<keyword evidence="10 15" id="KW-0560">Oxidoreductase</keyword>
<dbReference type="InterPro" id="IPR036926">
    <property type="entry name" value="Thymidate_synth/dCMP_Mease_sf"/>
</dbReference>
<dbReference type="CDD" id="cd00351">
    <property type="entry name" value="TS_Pyrimidine_HMase"/>
    <property type="match status" value="1"/>
</dbReference>
<protein>
    <recommendedName>
        <fullName evidence="4 15">Bifunctional dihydrofolate reductase-thymidylate synthase</fullName>
    </recommendedName>
</protein>
<dbReference type="Gene3D" id="3.30.572.10">
    <property type="entry name" value="Thymidylate synthase/dCMP hydroxymethylase domain"/>
    <property type="match status" value="1"/>
</dbReference>
<dbReference type="SUPFAM" id="SSF53597">
    <property type="entry name" value="Dihydrofolate reductase-like"/>
    <property type="match status" value="1"/>
</dbReference>
<evidence type="ECO:0000256" key="11">
    <source>
        <dbReference type="ARBA" id="ARBA00023268"/>
    </source>
</evidence>
<comment type="pathway">
    <text evidence="1 15">Cofactor biosynthesis; tetrahydrofolate biosynthesis; 5,6,7,8-tetrahydrofolate from 7,8-dihydrofolate: step 1/1.</text>
</comment>
<dbReference type="GO" id="GO:0006730">
    <property type="term" value="P:one-carbon metabolic process"/>
    <property type="evidence" value="ECO:0007669"/>
    <property type="project" value="UniProtKB-KW"/>
</dbReference>
<evidence type="ECO:0000256" key="9">
    <source>
        <dbReference type="ARBA" id="ARBA00022857"/>
    </source>
</evidence>
<keyword evidence="8 15" id="KW-0545">Nucleotide biosynthesis</keyword>
<dbReference type="GO" id="GO:0032259">
    <property type="term" value="P:methylation"/>
    <property type="evidence" value="ECO:0007669"/>
    <property type="project" value="UniProtKB-KW"/>
</dbReference>
<comment type="caution">
    <text evidence="19">The sequence shown here is derived from an EMBL/GenBank/DDBJ whole genome shotgun (WGS) entry which is preliminary data.</text>
</comment>
<evidence type="ECO:0000256" key="1">
    <source>
        <dbReference type="ARBA" id="ARBA00004903"/>
    </source>
</evidence>
<dbReference type="PIRSF" id="PIRSF000389">
    <property type="entry name" value="DHFR-TS"/>
    <property type="match status" value="1"/>
</dbReference>
<evidence type="ECO:0000256" key="13">
    <source>
        <dbReference type="ARBA" id="ARBA00047344"/>
    </source>
</evidence>
<evidence type="ECO:0000256" key="16">
    <source>
        <dbReference type="PIRSR" id="PIRSR000389-1"/>
    </source>
</evidence>
<evidence type="ECO:0000256" key="14">
    <source>
        <dbReference type="ARBA" id="ARBA00048873"/>
    </source>
</evidence>
<evidence type="ECO:0000256" key="2">
    <source>
        <dbReference type="ARBA" id="ARBA00006900"/>
    </source>
</evidence>
<dbReference type="EMBL" id="JALLPJ020001387">
    <property type="protein sequence ID" value="KAL3766348.1"/>
    <property type="molecule type" value="Genomic_DNA"/>
</dbReference>
<comment type="similarity">
    <text evidence="3 15">In the N-terminal section; belongs to the dihydrofolate reductase family.</text>
</comment>
<evidence type="ECO:0000256" key="5">
    <source>
        <dbReference type="ARBA" id="ARBA00022563"/>
    </source>
</evidence>
<dbReference type="InterPro" id="IPR001796">
    <property type="entry name" value="DHFR_dom"/>
</dbReference>
<feature type="active site" evidence="16 17">
    <location>
        <position position="379"/>
    </location>
</feature>
<evidence type="ECO:0000313" key="19">
    <source>
        <dbReference type="EMBL" id="KAL3766348.1"/>
    </source>
</evidence>
<feature type="domain" description="DHFR" evidence="18">
    <location>
        <begin position="1"/>
        <end position="181"/>
    </location>
</feature>
<dbReference type="Pfam" id="PF00186">
    <property type="entry name" value="DHFR_1"/>
    <property type="match status" value="1"/>
</dbReference>
<evidence type="ECO:0000259" key="18">
    <source>
        <dbReference type="PROSITE" id="PS51330"/>
    </source>
</evidence>
<keyword evidence="9" id="KW-0521">NADP</keyword>
<comment type="function">
    <text evidence="12">Bifunctional enzyme. Involved in de novo dTMP biosynthesis. Key enzyme in folate metabolism. Catalyzes an essential reaction for de novo glycine and purine synthesis, DNA precursor synthesis, and for the conversion of dUMP to dTMP.</text>
</comment>
<dbReference type="HAMAP" id="MF_00008">
    <property type="entry name" value="Thymidy_synth_bact"/>
    <property type="match status" value="1"/>
</dbReference>
<dbReference type="NCBIfam" id="TIGR03284">
    <property type="entry name" value="thym_sym"/>
    <property type="match status" value="1"/>
</dbReference>
<evidence type="ECO:0000256" key="3">
    <source>
        <dbReference type="ARBA" id="ARBA00010176"/>
    </source>
</evidence>
<dbReference type="PROSITE" id="PS51330">
    <property type="entry name" value="DHFR_2"/>
    <property type="match status" value="1"/>
</dbReference>
<dbReference type="InterPro" id="IPR000398">
    <property type="entry name" value="Thymidylate_synthase"/>
</dbReference>
<dbReference type="Pfam" id="PF00303">
    <property type="entry name" value="Thymidylat_synt"/>
    <property type="match status" value="1"/>
</dbReference>
<dbReference type="InterPro" id="IPR012262">
    <property type="entry name" value="DHFR-TS"/>
</dbReference>
<sequence>MAHFKKVTSTPPSPGLTNAVIMGRKTWDSIPPKFRPLEGRTNIVLSRKGPSGVTGIPSDNTSDAVLVAASIEDAMRQLEQREGCGYTFVIGGGEIYAQGVKSGLVKRVIYTNVKGLSKETKFDAYFPELGDDEWDCVPYKAVGDNSENEDGSNHVDKKAKMAVEYEDAKSGLKYEFLEYIRRTGGSTSASAESVASASTESDIPEGADVNPEEMQYLEICRDIIENGVKRGDRTGTGTLSKFGVQMRYSLRDDTLPLLTTKRTFWRGVAEELLWFVKGSTNANELAAKNIHIWDGNGSREFLDSRGLQDREQGDLGPVYGFQWRHFGAEYKDMHTDYTGQGVDQLADCIDKIINNPEDRRIVMSAWNPKDLDLMALPPCHMFCQFYVDTDKNEVSCQMYQRSADMGLGVPFNIASYALLTHMIAKVTGRKAGDFVHTIGDAHVYLNHVDALKEQLDRKPRAFPKLKMKEGKEFKDIDSFEYDDFEVVGYKPHKTIKMKMAV</sequence>
<dbReference type="FunFam" id="3.30.572.10:FF:000002">
    <property type="entry name" value="Possible thymidylate synthase"/>
    <property type="match status" value="1"/>
</dbReference>
<dbReference type="SUPFAM" id="SSF55831">
    <property type="entry name" value="Thymidylate synthase/dCMP hydroxymethylase"/>
    <property type="match status" value="1"/>
</dbReference>
<dbReference type="InterPro" id="IPR020940">
    <property type="entry name" value="Thymidylate_synthase_AS"/>
</dbReference>
<reference evidence="19 20" key="1">
    <citation type="submission" date="2024-10" db="EMBL/GenBank/DDBJ databases">
        <title>Updated reference genomes for cyclostephanoid diatoms.</title>
        <authorList>
            <person name="Roberts W.R."/>
            <person name="Alverson A.J."/>
        </authorList>
    </citation>
    <scope>NUCLEOTIDE SEQUENCE [LARGE SCALE GENOMIC DNA]</scope>
    <source>
        <strain evidence="19 20">AJA010-31</strain>
    </source>
</reference>
<dbReference type="NCBIfam" id="NF002497">
    <property type="entry name" value="PRK01827.1-3"/>
    <property type="match status" value="1"/>
</dbReference>
<keyword evidence="11" id="KW-0511">Multifunctional enzyme</keyword>
<dbReference type="GO" id="GO:0009165">
    <property type="term" value="P:nucleotide biosynthetic process"/>
    <property type="evidence" value="ECO:0007669"/>
    <property type="project" value="UniProtKB-KW"/>
</dbReference>
<dbReference type="InterPro" id="IPR024072">
    <property type="entry name" value="DHFR-like_dom_sf"/>
</dbReference>
<dbReference type="PROSITE" id="PS00091">
    <property type="entry name" value="THYMIDYLATE_SYNTHASE"/>
    <property type="match status" value="1"/>
</dbReference>
<dbReference type="InterPro" id="IPR045097">
    <property type="entry name" value="Thymidate_synth/dCMP_Mease"/>
</dbReference>
<accession>A0ABD3MRE3</accession>
<evidence type="ECO:0000256" key="6">
    <source>
        <dbReference type="ARBA" id="ARBA00022603"/>
    </source>
</evidence>
<dbReference type="Proteomes" id="UP001530400">
    <property type="component" value="Unassembled WGS sequence"/>
</dbReference>
<evidence type="ECO:0000256" key="8">
    <source>
        <dbReference type="ARBA" id="ARBA00022727"/>
    </source>
</evidence>
<dbReference type="InterPro" id="IPR023451">
    <property type="entry name" value="Thymidate_synth/dCMP_Mease_dom"/>
</dbReference>